<protein>
    <submittedName>
        <fullName evidence="5">ABC transporter ATP-binding protein</fullName>
    </submittedName>
</protein>
<dbReference type="SMART" id="SM00382">
    <property type="entry name" value="AAA"/>
    <property type="match status" value="1"/>
</dbReference>
<dbReference type="Pfam" id="PF00005">
    <property type="entry name" value="ABC_tran"/>
    <property type="match status" value="1"/>
</dbReference>
<keyword evidence="2" id="KW-0547">Nucleotide-binding</keyword>
<feature type="domain" description="ABC transporter" evidence="4">
    <location>
        <begin position="7"/>
        <end position="231"/>
    </location>
</feature>
<dbReference type="AlphaFoldDB" id="A0A6B3TUL6"/>
<evidence type="ECO:0000256" key="1">
    <source>
        <dbReference type="ARBA" id="ARBA00022448"/>
    </source>
</evidence>
<proteinExistence type="predicted"/>
<gene>
    <name evidence="5" type="ORF">G4Z05_10780</name>
</gene>
<dbReference type="RefSeq" id="WP_163251939.1">
    <property type="nucleotide sequence ID" value="NZ_JAAIUV010000016.1"/>
</dbReference>
<reference evidence="5" key="1">
    <citation type="submission" date="2020-02" db="EMBL/GenBank/DDBJ databases">
        <title>Bacillus sedimentmangrovi sp. nov., isolated from sediment of the mangrove ecosystem.</title>
        <authorList>
            <person name="Liu G."/>
        </authorList>
    </citation>
    <scope>NUCLEOTIDE SEQUENCE [LARGE SCALE GENOMIC DNA]</scope>
    <source>
        <strain evidence="5">SgZ-7</strain>
    </source>
</reference>
<evidence type="ECO:0000313" key="6">
    <source>
        <dbReference type="Proteomes" id="UP000481621"/>
    </source>
</evidence>
<name>A0A6B3TUL6_9BACI</name>
<dbReference type="InterPro" id="IPR003593">
    <property type="entry name" value="AAA+_ATPase"/>
</dbReference>
<evidence type="ECO:0000256" key="3">
    <source>
        <dbReference type="ARBA" id="ARBA00022840"/>
    </source>
</evidence>
<keyword evidence="3 5" id="KW-0067">ATP-binding</keyword>
<dbReference type="GO" id="GO:0005524">
    <property type="term" value="F:ATP binding"/>
    <property type="evidence" value="ECO:0007669"/>
    <property type="project" value="UniProtKB-KW"/>
</dbReference>
<dbReference type="InterPro" id="IPR017871">
    <property type="entry name" value="ABC_transporter-like_CS"/>
</dbReference>
<evidence type="ECO:0000259" key="4">
    <source>
        <dbReference type="PROSITE" id="PS50893"/>
    </source>
</evidence>
<keyword evidence="1" id="KW-0813">Transport</keyword>
<dbReference type="PANTHER" id="PTHR42939">
    <property type="entry name" value="ABC TRANSPORTER ATP-BINDING PROTEIN ALBC-RELATED"/>
    <property type="match status" value="1"/>
</dbReference>
<dbReference type="PROSITE" id="PS50893">
    <property type="entry name" value="ABC_TRANSPORTER_2"/>
    <property type="match status" value="1"/>
</dbReference>
<dbReference type="SUPFAM" id="SSF52540">
    <property type="entry name" value="P-loop containing nucleoside triphosphate hydrolases"/>
    <property type="match status" value="1"/>
</dbReference>
<dbReference type="EMBL" id="JAAIUV010000016">
    <property type="protein sequence ID" value="NEX79347.1"/>
    <property type="molecule type" value="Genomic_DNA"/>
</dbReference>
<dbReference type="Gene3D" id="3.40.50.300">
    <property type="entry name" value="P-loop containing nucleotide triphosphate hydrolases"/>
    <property type="match status" value="1"/>
</dbReference>
<dbReference type="InterPro" id="IPR003439">
    <property type="entry name" value="ABC_transporter-like_ATP-bd"/>
</dbReference>
<dbReference type="InterPro" id="IPR027417">
    <property type="entry name" value="P-loop_NTPase"/>
</dbReference>
<keyword evidence="6" id="KW-1185">Reference proteome</keyword>
<evidence type="ECO:0000313" key="5">
    <source>
        <dbReference type="EMBL" id="NEX79347.1"/>
    </source>
</evidence>
<dbReference type="GO" id="GO:0016887">
    <property type="term" value="F:ATP hydrolysis activity"/>
    <property type="evidence" value="ECO:0007669"/>
    <property type="project" value="InterPro"/>
</dbReference>
<comment type="caution">
    <text evidence="5">The sequence shown here is derived from an EMBL/GenBank/DDBJ whole genome shotgun (WGS) entry which is preliminary data.</text>
</comment>
<sequence>MSSNTILRLENISFGYSKEENILKNIHFKFNAGEISVIKGNNGAGKSTLLKVLSGLVEFDGELFLKEEKVFDLKEYKKRIAYIPDSPLLYNILTGRENLKLIENLWLVKDHSGYWDRIYIWAEKLHMIDALDKPVDEYSLGMRNKLFFIGNLARNPEIVFLDEPFSSWDQESLKNVILMLKEYVTVSERAIIMVTHSESLIHHLGDKVILLKNNTLNKSKPFIPLKKERSIQ</sequence>
<dbReference type="Proteomes" id="UP000481621">
    <property type="component" value="Unassembled WGS sequence"/>
</dbReference>
<dbReference type="InterPro" id="IPR051782">
    <property type="entry name" value="ABC_Transporter_VariousFunc"/>
</dbReference>
<organism evidence="5 6">
    <name type="scientific">Neobacillus thermocopriae</name>
    <dbReference type="NCBI Taxonomy" id="1215031"/>
    <lineage>
        <taxon>Bacteria</taxon>
        <taxon>Bacillati</taxon>
        <taxon>Bacillota</taxon>
        <taxon>Bacilli</taxon>
        <taxon>Bacillales</taxon>
        <taxon>Bacillaceae</taxon>
        <taxon>Neobacillus</taxon>
    </lineage>
</organism>
<dbReference type="PROSITE" id="PS00211">
    <property type="entry name" value="ABC_TRANSPORTER_1"/>
    <property type="match status" value="1"/>
</dbReference>
<evidence type="ECO:0000256" key="2">
    <source>
        <dbReference type="ARBA" id="ARBA00022741"/>
    </source>
</evidence>
<accession>A0A6B3TUL6</accession>
<dbReference type="PANTHER" id="PTHR42939:SF1">
    <property type="entry name" value="ABC TRANSPORTER ATP-BINDING PROTEIN ALBC-RELATED"/>
    <property type="match status" value="1"/>
</dbReference>